<evidence type="ECO:0000259" key="1">
    <source>
        <dbReference type="Pfam" id="PF13453"/>
    </source>
</evidence>
<feature type="domain" description="Transcription factor zinc-finger" evidence="1">
    <location>
        <begin position="70"/>
        <end position="113"/>
    </location>
</feature>
<protein>
    <recommendedName>
        <fullName evidence="1">Transcription factor zinc-finger domain-containing protein</fullName>
    </recommendedName>
</protein>
<dbReference type="InterPro" id="IPR027392">
    <property type="entry name" value="TF_Znf"/>
</dbReference>
<evidence type="ECO:0000313" key="3">
    <source>
        <dbReference type="Proteomes" id="UP000178486"/>
    </source>
</evidence>
<feature type="domain" description="Transcription factor zinc-finger" evidence="1">
    <location>
        <begin position="4"/>
        <end position="45"/>
    </location>
</feature>
<dbReference type="Proteomes" id="UP000178486">
    <property type="component" value="Unassembled WGS sequence"/>
</dbReference>
<comment type="caution">
    <text evidence="2">The sequence shown here is derived from an EMBL/GenBank/DDBJ whole genome shotgun (WGS) entry which is preliminary data.</text>
</comment>
<name>A0A1F7JDS5_9BACT</name>
<reference evidence="2 3" key="1">
    <citation type="journal article" date="2016" name="Nat. Commun.">
        <title>Thousands of microbial genomes shed light on interconnected biogeochemical processes in an aquifer system.</title>
        <authorList>
            <person name="Anantharaman K."/>
            <person name="Brown C.T."/>
            <person name="Hug L.A."/>
            <person name="Sharon I."/>
            <person name="Castelle C.J."/>
            <person name="Probst A.J."/>
            <person name="Thomas B.C."/>
            <person name="Singh A."/>
            <person name="Wilkins M.J."/>
            <person name="Karaoz U."/>
            <person name="Brodie E.L."/>
            <person name="Williams K.H."/>
            <person name="Hubbard S.S."/>
            <person name="Banfield J.F."/>
        </authorList>
    </citation>
    <scope>NUCLEOTIDE SEQUENCE [LARGE SCALE GENOMIC DNA]</scope>
</reference>
<sequence>MLLCPNCNHQLTTKRVRTSSSGTIDIDTCEACGGVYFDRGEVNRIPREEAEKLVAEHNVSAADASKGTQHCPKCGSSLKRYWGESVPTDVYILRCPACHGAWFPEKDLVRFKEAQNAKIQFHKMWNIPLPSLSSVMLPISLFVLLTGSLWVTLHEIQKNQELRSYALEMLTTPSEIQDKELRRTTIIFTTRKPARTELVFYYKKPTGKIVLPVSKQPVTTHIVTVPNLVSGTEYFYYISVVTGEESFDSPEYSFVAE</sequence>
<gene>
    <name evidence="2" type="ORF">A3B56_02600</name>
</gene>
<evidence type="ECO:0000313" key="2">
    <source>
        <dbReference type="EMBL" id="OGK53758.1"/>
    </source>
</evidence>
<accession>A0A1F7JDS5</accession>
<dbReference type="Pfam" id="PF13453">
    <property type="entry name" value="Zn_ribbon_TFIIB"/>
    <property type="match status" value="2"/>
</dbReference>
<organism evidence="2 3">
    <name type="scientific">Candidatus Roizmanbacteria bacterium RIFCSPLOWO2_01_FULL_45_11</name>
    <dbReference type="NCBI Taxonomy" id="1802070"/>
    <lineage>
        <taxon>Bacteria</taxon>
        <taxon>Candidatus Roizmaniibacteriota</taxon>
    </lineage>
</organism>
<dbReference type="EMBL" id="MGAU01000048">
    <property type="protein sequence ID" value="OGK53758.1"/>
    <property type="molecule type" value="Genomic_DNA"/>
</dbReference>
<dbReference type="AlphaFoldDB" id="A0A1F7JDS5"/>
<proteinExistence type="predicted"/>